<proteinExistence type="predicted"/>
<gene>
    <name evidence="1" type="ORF">HTY61_09860</name>
</gene>
<dbReference type="AlphaFoldDB" id="A0A6N1VHE7"/>
<protein>
    <submittedName>
        <fullName evidence="1">Uncharacterized protein</fullName>
    </submittedName>
</protein>
<dbReference type="KEGG" id="orm:HTY61_09860"/>
<keyword evidence="2" id="KW-1185">Reference proteome</keyword>
<reference evidence="1 2" key="1">
    <citation type="submission" date="2020-06" db="EMBL/GenBank/DDBJ databases">
        <title>Oricola thermophila sp. nov. isolated from a tidal sediments.</title>
        <authorList>
            <person name="Kwon K.K."/>
            <person name="Yang S.-H."/>
            <person name="Park M.-J."/>
        </authorList>
    </citation>
    <scope>NUCLEOTIDE SEQUENCE [LARGE SCALE GENOMIC DNA]</scope>
    <source>
        <strain evidence="1 2">MEBiC13590</strain>
    </source>
</reference>
<organism evidence="1 2">
    <name type="scientific">Oricola thermophila</name>
    <dbReference type="NCBI Taxonomy" id="2742145"/>
    <lineage>
        <taxon>Bacteria</taxon>
        <taxon>Pseudomonadati</taxon>
        <taxon>Pseudomonadota</taxon>
        <taxon>Alphaproteobacteria</taxon>
        <taxon>Hyphomicrobiales</taxon>
        <taxon>Ahrensiaceae</taxon>
        <taxon>Oricola</taxon>
    </lineage>
</organism>
<dbReference type="RefSeq" id="WP_175276625.1">
    <property type="nucleotide sequence ID" value="NZ_CP054836.1"/>
</dbReference>
<dbReference type="EMBL" id="CP054836">
    <property type="protein sequence ID" value="QKV18732.1"/>
    <property type="molecule type" value="Genomic_DNA"/>
</dbReference>
<evidence type="ECO:0000313" key="2">
    <source>
        <dbReference type="Proteomes" id="UP000509367"/>
    </source>
</evidence>
<name>A0A6N1VHE7_9HYPH</name>
<sequence>MSKADRLEKYTLFDLRLMCERAAKVLVAEHGFRADEFVPADGDETVYAPPGLIHEDSSHPRLKYYCTPLPGTKLYWSYAPLTGEGDCELPSEILSGIEFWSTFDPDEYQVAHGDAAEAAE</sequence>
<dbReference type="Proteomes" id="UP000509367">
    <property type="component" value="Chromosome"/>
</dbReference>
<evidence type="ECO:0000313" key="1">
    <source>
        <dbReference type="EMBL" id="QKV18732.1"/>
    </source>
</evidence>
<accession>A0A6N1VHE7</accession>